<protein>
    <submittedName>
        <fullName evidence="2">Sulfotransferase family protein</fullName>
    </submittedName>
</protein>
<dbReference type="Pfam" id="PF03567">
    <property type="entry name" value="Sulfotransfer_2"/>
    <property type="match status" value="1"/>
</dbReference>
<name>A0A0N4ZSE7_PARTI</name>
<evidence type="ECO:0000313" key="2">
    <source>
        <dbReference type="WBParaSite" id="PTRK_0001142700.1"/>
    </source>
</evidence>
<reference evidence="2" key="1">
    <citation type="submission" date="2017-02" db="UniProtKB">
        <authorList>
            <consortium name="WormBaseParasite"/>
        </authorList>
    </citation>
    <scope>IDENTIFICATION</scope>
</reference>
<dbReference type="GO" id="GO:0050650">
    <property type="term" value="P:chondroitin sulfate proteoglycan biosynthetic process"/>
    <property type="evidence" value="ECO:0007669"/>
    <property type="project" value="InterPro"/>
</dbReference>
<dbReference type="InterPro" id="IPR007669">
    <property type="entry name" value="Chst-1-like"/>
</dbReference>
<dbReference type="InterPro" id="IPR005331">
    <property type="entry name" value="Sulfotransferase"/>
</dbReference>
<dbReference type="GO" id="GO:1902884">
    <property type="term" value="P:positive regulation of response to oxidative stress"/>
    <property type="evidence" value="ECO:0007669"/>
    <property type="project" value="InterPro"/>
</dbReference>
<dbReference type="GO" id="GO:0047756">
    <property type="term" value="F:chondroitin 4-sulfotransferase activity"/>
    <property type="evidence" value="ECO:0007669"/>
    <property type="project" value="InterPro"/>
</dbReference>
<accession>A0A0N4ZSE7</accession>
<proteinExistence type="predicted"/>
<dbReference type="PANTHER" id="PTHR22900">
    <property type="entry name" value="PROTEIN CBG14245-RELATED"/>
    <property type="match status" value="1"/>
</dbReference>
<dbReference type="PANTHER" id="PTHR22900:SF5">
    <property type="entry name" value="PROTEIN CBG14245"/>
    <property type="match status" value="1"/>
</dbReference>
<dbReference type="AlphaFoldDB" id="A0A0N4ZSE7"/>
<evidence type="ECO:0000313" key="1">
    <source>
        <dbReference type="Proteomes" id="UP000038045"/>
    </source>
</evidence>
<keyword evidence="1" id="KW-1185">Reference proteome</keyword>
<dbReference type="GO" id="GO:0016020">
    <property type="term" value="C:membrane"/>
    <property type="evidence" value="ECO:0007669"/>
    <property type="project" value="InterPro"/>
</dbReference>
<dbReference type="Proteomes" id="UP000038045">
    <property type="component" value="Unplaced"/>
</dbReference>
<dbReference type="WBParaSite" id="PTRK_0001142700.1">
    <property type="protein sequence ID" value="PTRK_0001142700.1"/>
    <property type="gene ID" value="PTRK_0001142700"/>
</dbReference>
<sequence>MISPIMCYLKDEEEYVKMYGNKIAGNQNACRNSKDFYHNVIPALNNDKSDNWTFFSLSRHPIERFISGFSNICIDILAMENRALCYNCGNNMECFIKSLYKDILNYSINKNDVENYFIAAHFFPQNWMCDYFQFFNKYKIIHYSSHKNEKRQFLNNLKKLFQEVNIPNESQRFVLEKLNETSTVHSTINKDSHNLAMKMLYDSPKLLNILNQIFYYDFILFNYSITDPSFISLPKVQKLYEYRY</sequence>
<organism evidence="1 2">
    <name type="scientific">Parastrongyloides trichosuri</name>
    <name type="common">Possum-specific nematode worm</name>
    <dbReference type="NCBI Taxonomy" id="131310"/>
    <lineage>
        <taxon>Eukaryota</taxon>
        <taxon>Metazoa</taxon>
        <taxon>Ecdysozoa</taxon>
        <taxon>Nematoda</taxon>
        <taxon>Chromadorea</taxon>
        <taxon>Rhabditida</taxon>
        <taxon>Tylenchina</taxon>
        <taxon>Panagrolaimomorpha</taxon>
        <taxon>Strongyloidoidea</taxon>
        <taxon>Strongyloididae</taxon>
        <taxon>Parastrongyloides</taxon>
    </lineage>
</organism>